<evidence type="ECO:0000256" key="2">
    <source>
        <dbReference type="ARBA" id="ARBA00007543"/>
    </source>
</evidence>
<feature type="transmembrane region" description="Helical" evidence="7">
    <location>
        <begin position="234"/>
        <end position="254"/>
    </location>
</feature>
<evidence type="ECO:0000256" key="5">
    <source>
        <dbReference type="ARBA" id="ARBA00022989"/>
    </source>
</evidence>
<comment type="subcellular location">
    <subcellularLocation>
        <location evidence="1">Cell membrane</location>
        <topology evidence="1">Multi-pass membrane protein</topology>
    </subcellularLocation>
</comment>
<reference evidence="9" key="1">
    <citation type="journal article" date="2019" name="Int. J. Syst. Evol. Microbiol.">
        <title>The Global Catalogue of Microorganisms (GCM) 10K type strain sequencing project: providing services to taxonomists for standard genome sequencing and annotation.</title>
        <authorList>
            <consortium name="The Broad Institute Genomics Platform"/>
            <consortium name="The Broad Institute Genome Sequencing Center for Infectious Disease"/>
            <person name="Wu L."/>
            <person name="Ma J."/>
        </authorList>
    </citation>
    <scope>NUCLEOTIDE SEQUENCE [LARGE SCALE GENOMIC DNA]</scope>
    <source>
        <strain evidence="9">CCUG 59129</strain>
    </source>
</reference>
<sequence>MNDVTLAIFILWMFIFIYSILGSIDFGTGFWAMLFDRRGSKTNAGAIANRFLSPTWKVTNVFLVLLVVALVGFFPRSMYTLAAVLVLPVGLALLLLTIRSTFMVFAFAFRKWSRLLIVVSGVTGLLIPGLLISVLPVTLGGFVTIGDGVPHLELAKLFSSSTEYAHLGFGLSTELFLSAIFLADYSREAEDEEAYRIYRKLGILLGPLTLIMAILTTITMAPEAAWIIEGFQEQALWFGYSVIAFLFGYSALFWKRKNGLIGFPRWTVAAVIVQYALASYAYGVSHMPYLINPILTIEQGFTNHTMFRSLLIGYTVSSIVLAPVFYWFWRLFLKDKRYLKQEPEGSS</sequence>
<evidence type="ECO:0000256" key="1">
    <source>
        <dbReference type="ARBA" id="ARBA00004651"/>
    </source>
</evidence>
<evidence type="ECO:0000256" key="4">
    <source>
        <dbReference type="ARBA" id="ARBA00022692"/>
    </source>
</evidence>
<dbReference type="GO" id="GO:0016491">
    <property type="term" value="F:oxidoreductase activity"/>
    <property type="evidence" value="ECO:0007669"/>
    <property type="project" value="UniProtKB-KW"/>
</dbReference>
<feature type="transmembrane region" description="Helical" evidence="7">
    <location>
        <begin position="311"/>
        <end position="329"/>
    </location>
</feature>
<evidence type="ECO:0000256" key="3">
    <source>
        <dbReference type="ARBA" id="ARBA00022475"/>
    </source>
</evidence>
<evidence type="ECO:0000256" key="7">
    <source>
        <dbReference type="SAM" id="Phobius"/>
    </source>
</evidence>
<evidence type="ECO:0000313" key="8">
    <source>
        <dbReference type="EMBL" id="MFD0959645.1"/>
    </source>
</evidence>
<keyword evidence="6 7" id="KW-0472">Membrane</keyword>
<gene>
    <name evidence="8" type="ORF">ACFQ2I_09580</name>
</gene>
<feature type="transmembrane region" description="Helical" evidence="7">
    <location>
        <begin position="6"/>
        <end position="34"/>
    </location>
</feature>
<feature type="transmembrane region" description="Helical" evidence="7">
    <location>
        <begin position="115"/>
        <end position="144"/>
    </location>
</feature>
<dbReference type="Pfam" id="PF02322">
    <property type="entry name" value="Cyt_bd_oxida_II"/>
    <property type="match status" value="1"/>
</dbReference>
<comment type="similarity">
    <text evidence="2">Belongs to the cytochrome ubiquinol oxidase subunit 2 family.</text>
</comment>
<keyword evidence="5 7" id="KW-1133">Transmembrane helix</keyword>
<feature type="transmembrane region" description="Helical" evidence="7">
    <location>
        <begin position="204"/>
        <end position="228"/>
    </location>
</feature>
<comment type="caution">
    <text evidence="8">The sequence shown here is derived from an EMBL/GenBank/DDBJ whole genome shotgun (WGS) entry which is preliminary data.</text>
</comment>
<feature type="transmembrane region" description="Helical" evidence="7">
    <location>
        <begin position="164"/>
        <end position="183"/>
    </location>
</feature>
<keyword evidence="8" id="KW-0560">Oxidoreductase</keyword>
<proteinExistence type="inferred from homology"/>
<evidence type="ECO:0000256" key="6">
    <source>
        <dbReference type="ARBA" id="ARBA00023136"/>
    </source>
</evidence>
<feature type="transmembrane region" description="Helical" evidence="7">
    <location>
        <begin position="266"/>
        <end position="291"/>
    </location>
</feature>
<evidence type="ECO:0000313" key="9">
    <source>
        <dbReference type="Proteomes" id="UP001596989"/>
    </source>
</evidence>
<keyword evidence="4 7" id="KW-0812">Transmembrane</keyword>
<keyword evidence="9" id="KW-1185">Reference proteome</keyword>
<accession>A0ABW3HQV1</accession>
<organism evidence="8 9">
    <name type="scientific">Paenibacillus chungangensis</name>
    <dbReference type="NCBI Taxonomy" id="696535"/>
    <lineage>
        <taxon>Bacteria</taxon>
        <taxon>Bacillati</taxon>
        <taxon>Bacillota</taxon>
        <taxon>Bacilli</taxon>
        <taxon>Bacillales</taxon>
        <taxon>Paenibacillaceae</taxon>
        <taxon>Paenibacillus</taxon>
    </lineage>
</organism>
<feature type="transmembrane region" description="Helical" evidence="7">
    <location>
        <begin position="55"/>
        <end position="75"/>
    </location>
</feature>
<dbReference type="Proteomes" id="UP001596989">
    <property type="component" value="Unassembled WGS sequence"/>
</dbReference>
<dbReference type="InterPro" id="IPR003317">
    <property type="entry name" value="Cyt-d_oxidase_su2"/>
</dbReference>
<dbReference type="EC" id="1.10.3.-" evidence="8"/>
<feature type="transmembrane region" description="Helical" evidence="7">
    <location>
        <begin position="81"/>
        <end position="108"/>
    </location>
</feature>
<name>A0ABW3HQV1_9BACL</name>
<dbReference type="RefSeq" id="WP_377563835.1">
    <property type="nucleotide sequence ID" value="NZ_JBHTJZ010000009.1"/>
</dbReference>
<dbReference type="EMBL" id="JBHTJZ010000009">
    <property type="protein sequence ID" value="MFD0959645.1"/>
    <property type="molecule type" value="Genomic_DNA"/>
</dbReference>
<protein>
    <submittedName>
        <fullName evidence="8">Cytochrome d ubiquinol oxidase subunit II</fullName>
        <ecNumber evidence="8">1.10.3.-</ecNumber>
    </submittedName>
</protein>
<keyword evidence="3" id="KW-1003">Cell membrane</keyword>